<feature type="domain" description="Aldehyde oxidase/xanthine dehydrogenase first molybdopterin binding" evidence="2">
    <location>
        <begin position="56"/>
        <end position="285"/>
    </location>
</feature>
<evidence type="ECO:0000256" key="1">
    <source>
        <dbReference type="ARBA" id="ARBA00022505"/>
    </source>
</evidence>
<dbReference type="EMBL" id="UINC01015125">
    <property type="protein sequence ID" value="SVA63930.1"/>
    <property type="molecule type" value="Genomic_DNA"/>
</dbReference>
<dbReference type="InterPro" id="IPR037165">
    <property type="entry name" value="AldOxase/xan_DH_Mopterin-bd_sf"/>
</dbReference>
<dbReference type="InterPro" id="IPR046867">
    <property type="entry name" value="AldOxase/xan_DH_MoCoBD2"/>
</dbReference>
<dbReference type="InterPro" id="IPR008274">
    <property type="entry name" value="AldOxase/xan_DH_MoCoBD1"/>
</dbReference>
<dbReference type="AlphaFoldDB" id="A0A381XH42"/>
<sequence length="651" mass="68978">AELPCQGADAAEAVFVDYDPLPVVVDPESALTDEVVLYEEVGTNQAIDFSSLDMATGLTDSTFFDECQVVVQGRVAHPRVHPAPIEVRSAAAAWDGDSLSVWMSNQSPHGVKRSLESLYGEKALGGIRVVVGDVGGGFGAKIDLYPEEALLPWLASESGRPVRWFETRTENMVAMGPGRGHIHRFAIGGTRSGDLTHYQLDVLVDSGAYTRIGAFLPMFTLPMTVGVYDIPNVETAARSVVTNTTPLEAYRGAGRPEATLTIERAVDLFAHEVGMDPIDLRRHNLIAADAFPVTTSVGTEYDSGDYETSLNLALQAAGISDLRDEQARRRESGEALQLGIGVSAYVEVTAGPAPGGDEFGRVEITADGTARVLSGSLSHGQSHQTTFSMIVADRLGMDLDDIEFIQGDTDRVAHGVGTYGSRSTQLGGSAVHDAAGLVVDEALRVAADLMEAAVDDVTLDVDTGRFHVVGSPTISRTWAEIAAAAGEGVLEAESKEDRKCTYPFGTHVAVVEVDIETGHVRLDRMVTCDDAGVIINPMIVEGQRHGGIAQGVAQALMEEITYDENGNPLTTNFADYGIISMAELPSFELTSLETPTPNNPLGVKGIGESGAIGSTPAVQSAVLDALSPWGVIHLDIPLTPQKVWSAISAAN</sequence>
<accession>A0A381XH42</accession>
<dbReference type="PANTHER" id="PTHR11908">
    <property type="entry name" value="XANTHINE DEHYDROGENASE"/>
    <property type="match status" value="1"/>
</dbReference>
<dbReference type="Gene3D" id="3.90.1170.50">
    <property type="entry name" value="Aldehyde oxidase/xanthine dehydrogenase, a/b hammerhead"/>
    <property type="match status" value="1"/>
</dbReference>
<dbReference type="SUPFAM" id="SSF56003">
    <property type="entry name" value="Molybdenum cofactor-binding domain"/>
    <property type="match status" value="1"/>
</dbReference>
<feature type="domain" description="Aldehyde oxidase/xanthine dehydrogenase second molybdopterin binding" evidence="3">
    <location>
        <begin position="314"/>
        <end position="585"/>
    </location>
</feature>
<dbReference type="Pfam" id="PF20256">
    <property type="entry name" value="MoCoBD_2"/>
    <property type="match status" value="1"/>
</dbReference>
<proteinExistence type="predicted"/>
<dbReference type="InterPro" id="IPR016208">
    <property type="entry name" value="Ald_Oxase/xanthine_DH-like"/>
</dbReference>
<dbReference type="GO" id="GO:0005506">
    <property type="term" value="F:iron ion binding"/>
    <property type="evidence" value="ECO:0007669"/>
    <property type="project" value="InterPro"/>
</dbReference>
<organism evidence="4">
    <name type="scientific">marine metagenome</name>
    <dbReference type="NCBI Taxonomy" id="408172"/>
    <lineage>
        <taxon>unclassified sequences</taxon>
        <taxon>metagenomes</taxon>
        <taxon>ecological metagenomes</taxon>
    </lineage>
</organism>
<evidence type="ECO:0000259" key="2">
    <source>
        <dbReference type="Pfam" id="PF02738"/>
    </source>
</evidence>
<evidence type="ECO:0000259" key="3">
    <source>
        <dbReference type="Pfam" id="PF20256"/>
    </source>
</evidence>
<name>A0A381XH42_9ZZZZ</name>
<dbReference type="Gene3D" id="3.30.365.10">
    <property type="entry name" value="Aldehyde oxidase/xanthine dehydrogenase, molybdopterin binding domain"/>
    <property type="match status" value="4"/>
</dbReference>
<feature type="non-terminal residue" evidence="4">
    <location>
        <position position="1"/>
    </location>
</feature>
<reference evidence="4" key="1">
    <citation type="submission" date="2018-05" db="EMBL/GenBank/DDBJ databases">
        <authorList>
            <person name="Lanie J.A."/>
            <person name="Ng W.-L."/>
            <person name="Kazmierczak K.M."/>
            <person name="Andrzejewski T.M."/>
            <person name="Davidsen T.M."/>
            <person name="Wayne K.J."/>
            <person name="Tettelin H."/>
            <person name="Glass J.I."/>
            <person name="Rusch D."/>
            <person name="Podicherti R."/>
            <person name="Tsui H.-C.T."/>
            <person name="Winkler M.E."/>
        </authorList>
    </citation>
    <scope>NUCLEOTIDE SEQUENCE</scope>
</reference>
<protein>
    <submittedName>
        <fullName evidence="4">Uncharacterized protein</fullName>
    </submittedName>
</protein>
<dbReference type="PANTHER" id="PTHR11908:SF132">
    <property type="entry name" value="ALDEHYDE OXIDASE 1-RELATED"/>
    <property type="match status" value="1"/>
</dbReference>
<dbReference type="GO" id="GO:0016491">
    <property type="term" value="F:oxidoreductase activity"/>
    <property type="evidence" value="ECO:0007669"/>
    <property type="project" value="InterPro"/>
</dbReference>
<evidence type="ECO:0000313" key="4">
    <source>
        <dbReference type="EMBL" id="SVA63930.1"/>
    </source>
</evidence>
<gene>
    <name evidence="4" type="ORF">METZ01_LOCUS116784</name>
</gene>
<dbReference type="Pfam" id="PF02738">
    <property type="entry name" value="MoCoBD_1"/>
    <property type="match status" value="1"/>
</dbReference>
<keyword evidence="1" id="KW-0500">Molybdenum</keyword>